<accession>A0ABT7DX39</accession>
<dbReference type="Gene3D" id="1.10.3210.10">
    <property type="entry name" value="Hypothetical protein af1432"/>
    <property type="match status" value="1"/>
</dbReference>
<proteinExistence type="predicted"/>
<dbReference type="InterPro" id="IPR029016">
    <property type="entry name" value="GAF-like_dom_sf"/>
</dbReference>
<protein>
    <recommendedName>
        <fullName evidence="1">HDOD domain-containing protein</fullName>
    </recommendedName>
</protein>
<dbReference type="RefSeq" id="WP_284100946.1">
    <property type="nucleotide sequence ID" value="NZ_JARRAF010000011.1"/>
</dbReference>
<gene>
    <name evidence="2" type="ORF">PZA18_11275</name>
</gene>
<evidence type="ECO:0000313" key="3">
    <source>
        <dbReference type="Proteomes" id="UP001172778"/>
    </source>
</evidence>
<dbReference type="PROSITE" id="PS51833">
    <property type="entry name" value="HDOD"/>
    <property type="match status" value="1"/>
</dbReference>
<organism evidence="2 3">
    <name type="scientific">Parachitinimonas caeni</name>
    <dbReference type="NCBI Taxonomy" id="3031301"/>
    <lineage>
        <taxon>Bacteria</taxon>
        <taxon>Pseudomonadati</taxon>
        <taxon>Pseudomonadota</taxon>
        <taxon>Betaproteobacteria</taxon>
        <taxon>Neisseriales</taxon>
        <taxon>Chitinibacteraceae</taxon>
        <taxon>Parachitinimonas</taxon>
    </lineage>
</organism>
<dbReference type="Proteomes" id="UP001172778">
    <property type="component" value="Unassembled WGS sequence"/>
</dbReference>
<evidence type="ECO:0000259" key="1">
    <source>
        <dbReference type="PROSITE" id="PS51833"/>
    </source>
</evidence>
<dbReference type="Gene3D" id="3.30.450.40">
    <property type="match status" value="1"/>
</dbReference>
<keyword evidence="3" id="KW-1185">Reference proteome</keyword>
<comment type="caution">
    <text evidence="2">The sequence shown here is derived from an EMBL/GenBank/DDBJ whole genome shotgun (WGS) entry which is preliminary data.</text>
</comment>
<dbReference type="SUPFAM" id="SSF109604">
    <property type="entry name" value="HD-domain/PDEase-like"/>
    <property type="match status" value="1"/>
</dbReference>
<feature type="domain" description="HDOD" evidence="1">
    <location>
        <begin position="25"/>
        <end position="204"/>
    </location>
</feature>
<name>A0ABT7DX39_9NEIS</name>
<dbReference type="EMBL" id="JARRAF010000011">
    <property type="protein sequence ID" value="MDK2124633.1"/>
    <property type="molecule type" value="Genomic_DNA"/>
</dbReference>
<dbReference type="InterPro" id="IPR013976">
    <property type="entry name" value="HDOD"/>
</dbReference>
<sequence length="464" mass="51516">MTGLVKPRTSAPSDPWLTFWAKRPLPILQSTKAALAQFSGRAETARANEITAIVLRDPLLTAHALRFINQRPSASLASEVVSIDNVIMLMGINAFIGFSKLPAVEQLLLPKHAPHYYQLLNEIVQARLAAKLAREFATLRYDARLDEIHVTALLARLPYMLRTIEPGLPEAAPRTDLEQVGVKLFEAWKLPESFSILLGESGATQRALLEQTAIRLATRLHTGWWDELVEDDLRILAATLGIEPPEVWRIVSGTMLKMAAKDWPYPQVPPPARWLPMIPGPWPKPKVAAAQAAPRQTLQDIMLQLVQAGESGASFNQIMSIAIKAIAVGIGIKRIVFAILMAGHNCLKTRYLHGAPNQDPLHELQIDLTAPHIVTKLMLKPQSIWLNASNHAQYESMLPRGLRQTIGPHEFFAMSLFVEDKPVGIFYADNLGSPALSEAQYHAFKQVCLVTGKCLTQQARRVER</sequence>
<evidence type="ECO:0000313" key="2">
    <source>
        <dbReference type="EMBL" id="MDK2124633.1"/>
    </source>
</evidence>
<reference evidence="2" key="1">
    <citation type="submission" date="2023-03" db="EMBL/GenBank/DDBJ databases">
        <title>Chitinimonas shenzhenensis gen. nov., sp. nov., a novel member of family Burkholderiaceae isolated from activated sludge collected in Shen Zhen, China.</title>
        <authorList>
            <person name="Wang X."/>
        </authorList>
    </citation>
    <scope>NUCLEOTIDE SEQUENCE</scope>
    <source>
        <strain evidence="2">DQS-5</strain>
    </source>
</reference>